<accession>A0ABT1MHU4</accession>
<comment type="caution">
    <text evidence="1">The sequence shown here is derived from an EMBL/GenBank/DDBJ whole genome shotgun (WGS) entry which is preliminary data.</text>
</comment>
<dbReference type="Proteomes" id="UP001205603">
    <property type="component" value="Unassembled WGS sequence"/>
</dbReference>
<protein>
    <recommendedName>
        <fullName evidence="3">Lipoprotein</fullName>
    </recommendedName>
</protein>
<evidence type="ECO:0000313" key="2">
    <source>
        <dbReference type="Proteomes" id="UP001205603"/>
    </source>
</evidence>
<dbReference type="RefSeq" id="WP_255027448.1">
    <property type="nucleotide sequence ID" value="NZ_JANDHW010000007.1"/>
</dbReference>
<evidence type="ECO:0000313" key="1">
    <source>
        <dbReference type="EMBL" id="MCP9612185.1"/>
    </source>
</evidence>
<dbReference type="EMBL" id="JANDHW010000007">
    <property type="protein sequence ID" value="MCP9612185.1"/>
    <property type="molecule type" value="Genomic_DNA"/>
</dbReference>
<name>A0ABT1MHU4_9BACT</name>
<proteinExistence type="predicted"/>
<sequence length="406" mass="47223">MWKNIIIISSILLSIYSCREENDFLEDIFFTEEGTVNKYNVDFNFILHLENIQYETDLRPMRTKNVEEDVVTTRLQNSFRGILLKKLNNCWYLDTIVTAELDPAQSKWNTLYITGVNQIVGKWNVDLRPGEYRLIAVLNPESVKWNPDIYEGMLVKDISHPGDTIPYAFNYKRSIDYSNYGERELNREIFTGVKEFSVTKTGDLHSTSDNSLKIDFFRKVMKFRLMLKDYIPPTAGEDVKFNTTEHYFKTTLRTLDQKGFCEGMNCWGDAFYPKLNPVMKIKFSTTAIGRWYTVKNGDRYFIIRPDNSHIPNMFFLTGAEADGTMDFYLTDIKINTYSGGIIYVYDGTIRGLRILPNGISGVVFRPADIPEIFNEEYPYGKGMLEYLPEEDPAVILDDFCEWNLDK</sequence>
<evidence type="ECO:0008006" key="3">
    <source>
        <dbReference type="Google" id="ProtNLM"/>
    </source>
</evidence>
<dbReference type="PROSITE" id="PS51257">
    <property type="entry name" value="PROKAR_LIPOPROTEIN"/>
    <property type="match status" value="1"/>
</dbReference>
<gene>
    <name evidence="1" type="ORF">NMU02_08785</name>
</gene>
<keyword evidence="2" id="KW-1185">Reference proteome</keyword>
<reference evidence="1 2" key="1">
    <citation type="submission" date="2022-07" db="EMBL/GenBank/DDBJ databases">
        <title>Fecal culturing of patients with breast cancer.</title>
        <authorList>
            <person name="Teng N.M.Y."/>
            <person name="Kiu R."/>
            <person name="Evans R."/>
            <person name="Baker D.J."/>
            <person name="Zenner C."/>
            <person name="Robinson S.D."/>
            <person name="Hall L.J."/>
        </authorList>
    </citation>
    <scope>NUCLEOTIDE SEQUENCE [LARGE SCALE GENOMIC DNA]</scope>
    <source>
        <strain evidence="1 2">LH1063</strain>
    </source>
</reference>
<organism evidence="1 2">
    <name type="scientific">Coprobacter tertius</name>
    <dbReference type="NCBI Taxonomy" id="2944915"/>
    <lineage>
        <taxon>Bacteria</taxon>
        <taxon>Pseudomonadati</taxon>
        <taxon>Bacteroidota</taxon>
        <taxon>Bacteroidia</taxon>
        <taxon>Bacteroidales</taxon>
        <taxon>Barnesiellaceae</taxon>
        <taxon>Coprobacter</taxon>
    </lineage>
</organism>